<evidence type="ECO:0000313" key="1">
    <source>
        <dbReference type="EMBL" id="AEG72868.1"/>
    </source>
</evidence>
<dbReference type="STRING" id="859194.MHF_0596"/>
<gene>
    <name evidence="1" type="ordered locus">MHF_0596</name>
</gene>
<protein>
    <submittedName>
        <fullName evidence="1">Uncharacterized protein</fullName>
    </submittedName>
</protein>
<dbReference type="Proteomes" id="UP000007952">
    <property type="component" value="Chromosome"/>
</dbReference>
<name>F6FI20_MYCHI</name>
<dbReference type="AlphaFoldDB" id="F6FI20"/>
<dbReference type="EMBL" id="CP002808">
    <property type="protein sequence ID" value="AEG72868.1"/>
    <property type="molecule type" value="Genomic_DNA"/>
</dbReference>
<reference evidence="1 2" key="1">
    <citation type="journal article" date="2011" name="J. Bacteriol.">
        <title>Complete genome sequences of two hemotropic Mycoplasmas, Mycoplasma haemofelis strain Ohio2 and Mycoplasma suis strain Illinois.</title>
        <authorList>
            <person name="Messick J.B."/>
            <person name="Santos A.P."/>
            <person name="Guimaraes A.M."/>
        </authorList>
    </citation>
    <scope>NUCLEOTIDE SEQUENCE [LARGE SCALE GENOMIC DNA]</scope>
    <source>
        <strain evidence="1 2">Ohio2</strain>
    </source>
</reference>
<proteinExistence type="predicted"/>
<dbReference type="HOGENOM" id="CLU_119971_0_0_14"/>
<dbReference type="BioCyc" id="MHAE859194:G1GR7-587-MONOMER"/>
<reference key="2">
    <citation type="submission" date="2011-05" db="EMBL/GenBank/DDBJ databases">
        <title>The Genome of Mycoplasma haemofelis Strain Ohio2, a pathogenic hemoplasma of the cat.</title>
        <authorList>
            <person name="Santos A.P."/>
            <person name="Guimaraes A.M.S."/>
            <person name="SanMiguel P.J."/>
            <person name="Martin S.W."/>
            <person name="Messick J.B."/>
        </authorList>
    </citation>
    <scope>NUCLEOTIDE SEQUENCE</scope>
    <source>
        <strain>Ohio2</strain>
    </source>
</reference>
<sequence>MSSALLKGGIASVGVGSVGLGGWAISSHLNNTVASVLSSKGYKLTSSLKESEQDAAWKKVTRTYQLEVRRDLKIKEGVVTDVDLKNWCSQNMKVQSNEALLRKSSKWCVIYSSFEDKLKEEGVELEADTDSLKNRYSTLGELTGEVSKITPDSGTEDENGRKLKKWCEKMVHLSYSDDSVYQTFKKHCVKATTPVAGASG</sequence>
<evidence type="ECO:0000313" key="2">
    <source>
        <dbReference type="Proteomes" id="UP000007952"/>
    </source>
</evidence>
<accession>F6FI20</accession>
<organism evidence="1 2">
    <name type="scientific">Mycoplasma haemofelis (strain Ohio2)</name>
    <dbReference type="NCBI Taxonomy" id="859194"/>
    <lineage>
        <taxon>Bacteria</taxon>
        <taxon>Bacillati</taxon>
        <taxon>Mycoplasmatota</taxon>
        <taxon>Mollicutes</taxon>
        <taxon>Mycoplasmataceae</taxon>
        <taxon>Mycoplasma</taxon>
    </lineage>
</organism>
<dbReference type="KEGG" id="mhf:MHF_0596"/>